<sequence length="147" mass="16707">MGDGWGRRGPWDMMPEGMRRFGFPDQFKRFVDEWETAWLRTEQFRDGDSLVVRAELPGIDPEKDVEVTVQDSTLSIKAERREDTANRTKGGYRSEFRYGSYARTVELPRGARGEDVKASYHDGVLEVRVPIAPEAGPGPTKVNVSRD</sequence>
<evidence type="ECO:0000256" key="2">
    <source>
        <dbReference type="RuleBase" id="RU003616"/>
    </source>
</evidence>
<dbReference type="KEGG" id="satk:SA2016_2012"/>
<protein>
    <submittedName>
        <fullName evidence="4">Heat-shock protein Hsp20</fullName>
    </submittedName>
</protein>
<dbReference type="Proteomes" id="UP000070134">
    <property type="component" value="Chromosome"/>
</dbReference>
<name>A0A127A241_9MICC</name>
<dbReference type="PATRIC" id="fig|37927.3.peg.2063"/>
<gene>
    <name evidence="4" type="ORF">SA2016_2012</name>
</gene>
<organism evidence="4 5">
    <name type="scientific">Sinomonas atrocyanea</name>
    <dbReference type="NCBI Taxonomy" id="37927"/>
    <lineage>
        <taxon>Bacteria</taxon>
        <taxon>Bacillati</taxon>
        <taxon>Actinomycetota</taxon>
        <taxon>Actinomycetes</taxon>
        <taxon>Micrococcales</taxon>
        <taxon>Micrococcaceae</taxon>
        <taxon>Sinomonas</taxon>
    </lineage>
</organism>
<accession>A0A127A241</accession>
<dbReference type="STRING" id="37927.SA2016_2012"/>
<evidence type="ECO:0000313" key="5">
    <source>
        <dbReference type="Proteomes" id="UP000070134"/>
    </source>
</evidence>
<evidence type="ECO:0000256" key="1">
    <source>
        <dbReference type="PROSITE-ProRule" id="PRU00285"/>
    </source>
</evidence>
<proteinExistence type="inferred from homology"/>
<dbReference type="PANTHER" id="PTHR11527">
    <property type="entry name" value="HEAT-SHOCK PROTEIN 20 FAMILY MEMBER"/>
    <property type="match status" value="1"/>
</dbReference>
<dbReference type="SUPFAM" id="SSF49764">
    <property type="entry name" value="HSP20-like chaperones"/>
    <property type="match status" value="1"/>
</dbReference>
<dbReference type="AlphaFoldDB" id="A0A127A241"/>
<dbReference type="InterPro" id="IPR008978">
    <property type="entry name" value="HSP20-like_chaperone"/>
</dbReference>
<dbReference type="InterPro" id="IPR002068">
    <property type="entry name" value="A-crystallin/Hsp20_dom"/>
</dbReference>
<dbReference type="Gene3D" id="2.60.40.790">
    <property type="match status" value="1"/>
</dbReference>
<reference evidence="4 5" key="1">
    <citation type="submission" date="2016-02" db="EMBL/GenBank/DDBJ databases">
        <title>Complete genome of Sinomonas atrocyanea KCTC 3377.</title>
        <authorList>
            <person name="Kim K.M."/>
        </authorList>
    </citation>
    <scope>NUCLEOTIDE SEQUENCE [LARGE SCALE GENOMIC DNA]</scope>
    <source>
        <strain evidence="4 5">KCTC 3377</strain>
    </source>
</reference>
<dbReference type="EMBL" id="CP014518">
    <property type="protein sequence ID" value="AMM32685.1"/>
    <property type="molecule type" value="Genomic_DNA"/>
</dbReference>
<keyword evidence="5" id="KW-1185">Reference proteome</keyword>
<dbReference type="RefSeq" id="WP_229710674.1">
    <property type="nucleotide sequence ID" value="NZ_BJMO01000003.1"/>
</dbReference>
<dbReference type="InterPro" id="IPR031107">
    <property type="entry name" value="Small_HSP"/>
</dbReference>
<evidence type="ECO:0000259" key="3">
    <source>
        <dbReference type="PROSITE" id="PS01031"/>
    </source>
</evidence>
<feature type="domain" description="SHSP" evidence="3">
    <location>
        <begin position="32"/>
        <end position="147"/>
    </location>
</feature>
<dbReference type="PROSITE" id="PS01031">
    <property type="entry name" value="SHSP"/>
    <property type="match status" value="1"/>
</dbReference>
<dbReference type="CDD" id="cd06464">
    <property type="entry name" value="ACD_sHsps-like"/>
    <property type="match status" value="1"/>
</dbReference>
<comment type="similarity">
    <text evidence="1 2">Belongs to the small heat shock protein (HSP20) family.</text>
</comment>
<dbReference type="Pfam" id="PF00011">
    <property type="entry name" value="HSP20"/>
    <property type="match status" value="1"/>
</dbReference>
<evidence type="ECO:0000313" key="4">
    <source>
        <dbReference type="EMBL" id="AMM32685.1"/>
    </source>
</evidence>